<dbReference type="EMBL" id="CAEKDK010000004">
    <property type="protein sequence ID" value="CAB4275958.1"/>
    <property type="molecule type" value="Genomic_DNA"/>
</dbReference>
<name>A0A6J5UPF3_PRUAR</name>
<organism evidence="1 2">
    <name type="scientific">Prunus armeniaca</name>
    <name type="common">Apricot</name>
    <name type="synonym">Armeniaca vulgaris</name>
    <dbReference type="NCBI Taxonomy" id="36596"/>
    <lineage>
        <taxon>Eukaryota</taxon>
        <taxon>Viridiplantae</taxon>
        <taxon>Streptophyta</taxon>
        <taxon>Embryophyta</taxon>
        <taxon>Tracheophyta</taxon>
        <taxon>Spermatophyta</taxon>
        <taxon>Magnoliopsida</taxon>
        <taxon>eudicotyledons</taxon>
        <taxon>Gunneridae</taxon>
        <taxon>Pentapetalae</taxon>
        <taxon>rosids</taxon>
        <taxon>fabids</taxon>
        <taxon>Rosales</taxon>
        <taxon>Rosaceae</taxon>
        <taxon>Amygdaloideae</taxon>
        <taxon>Amygdaleae</taxon>
        <taxon>Prunus</taxon>
    </lineage>
</organism>
<reference evidence="1 2" key="1">
    <citation type="submission" date="2020-05" db="EMBL/GenBank/DDBJ databases">
        <authorList>
            <person name="Campoy J."/>
            <person name="Schneeberger K."/>
            <person name="Spophaly S."/>
        </authorList>
    </citation>
    <scope>NUCLEOTIDE SEQUENCE [LARGE SCALE GENOMIC DNA]</scope>
    <source>
        <strain evidence="1">PruArmRojPasFocal</strain>
    </source>
</reference>
<evidence type="ECO:0000313" key="1">
    <source>
        <dbReference type="EMBL" id="CAB4275958.1"/>
    </source>
</evidence>
<sequence length="104" mass="11996">MCQYSPAYVGDTDGDVSAWELKVDDQMDTDTDTDTDDAASACNDRWCLVGRVTLLHMLPENQFMITRKYHSKWLNTVMVLAFHPNDDDILYLEFSQRIIMCNIP</sequence>
<proteinExistence type="predicted"/>
<accession>A0A6J5UPF3</accession>
<evidence type="ECO:0000313" key="2">
    <source>
        <dbReference type="Proteomes" id="UP000507222"/>
    </source>
</evidence>
<dbReference type="Proteomes" id="UP000507222">
    <property type="component" value="Unassembled WGS sequence"/>
</dbReference>
<dbReference type="AlphaFoldDB" id="A0A6J5UPF3"/>
<protein>
    <submittedName>
        <fullName evidence="1">Uncharacterized protein</fullName>
    </submittedName>
</protein>
<gene>
    <name evidence="1" type="ORF">CURHAP_LOCUS24945</name>
</gene>